<name>A0ABR4P2I6_9HELO</name>
<evidence type="ECO:0000313" key="1">
    <source>
        <dbReference type="EMBL" id="KAL3417519.1"/>
    </source>
</evidence>
<organism evidence="1 2">
    <name type="scientific">Phlyctema vagabunda</name>
    <dbReference type="NCBI Taxonomy" id="108571"/>
    <lineage>
        <taxon>Eukaryota</taxon>
        <taxon>Fungi</taxon>
        <taxon>Dikarya</taxon>
        <taxon>Ascomycota</taxon>
        <taxon>Pezizomycotina</taxon>
        <taxon>Leotiomycetes</taxon>
        <taxon>Helotiales</taxon>
        <taxon>Dermateaceae</taxon>
        <taxon>Phlyctema</taxon>
    </lineage>
</organism>
<comment type="caution">
    <text evidence="1">The sequence shown here is derived from an EMBL/GenBank/DDBJ whole genome shotgun (WGS) entry which is preliminary data.</text>
</comment>
<dbReference type="Proteomes" id="UP001629113">
    <property type="component" value="Unassembled WGS sequence"/>
</dbReference>
<proteinExistence type="predicted"/>
<dbReference type="EMBL" id="JBFCZG010000010">
    <property type="protein sequence ID" value="KAL3417519.1"/>
    <property type="molecule type" value="Genomic_DNA"/>
</dbReference>
<gene>
    <name evidence="1" type="ORF">PVAG01_10529</name>
</gene>
<evidence type="ECO:0000313" key="2">
    <source>
        <dbReference type="Proteomes" id="UP001629113"/>
    </source>
</evidence>
<protein>
    <submittedName>
        <fullName evidence="1">Uncharacterized protein</fullName>
    </submittedName>
</protein>
<reference evidence="1 2" key="1">
    <citation type="submission" date="2024-06" db="EMBL/GenBank/DDBJ databases">
        <title>Complete genome of Phlyctema vagabunda strain 19-DSS-EL-015.</title>
        <authorList>
            <person name="Fiorenzani C."/>
        </authorList>
    </citation>
    <scope>NUCLEOTIDE SEQUENCE [LARGE SCALE GENOMIC DNA]</scope>
    <source>
        <strain evidence="1 2">19-DSS-EL-015</strain>
    </source>
</reference>
<accession>A0ABR4P2I6</accession>
<keyword evidence="2" id="KW-1185">Reference proteome</keyword>
<sequence length="93" mass="10135">MAPSLEAAIKASPEQIPTWAEKICTREGYHQSVADPTNHITAVVSDQSETRWQTIHLKCGGEPIKTLAPLPHTSHTIASMVGIKLKLNLHSTL</sequence>